<keyword evidence="5 6" id="KW-0326">Glycosidase</keyword>
<dbReference type="AlphaFoldDB" id="A0A8J4QXT3"/>
<comment type="subcellular location">
    <subcellularLocation>
        <location evidence="1">Secreted</location>
        <location evidence="1">Cell wall</location>
    </subcellularLocation>
</comment>
<dbReference type="Proteomes" id="UP000737018">
    <property type="component" value="Unassembled WGS sequence"/>
</dbReference>
<proteinExistence type="inferred from homology"/>
<evidence type="ECO:0000256" key="2">
    <source>
        <dbReference type="ARBA" id="ARBA00008834"/>
    </source>
</evidence>
<evidence type="ECO:0000256" key="5">
    <source>
        <dbReference type="ARBA" id="ARBA00023295"/>
    </source>
</evidence>
<dbReference type="GO" id="GO:0004650">
    <property type="term" value="F:polygalacturonase activity"/>
    <property type="evidence" value="ECO:0007669"/>
    <property type="project" value="InterPro"/>
</dbReference>
<gene>
    <name evidence="7" type="ORF">CMV_019758</name>
</gene>
<keyword evidence="8" id="KW-1185">Reference proteome</keyword>
<dbReference type="InterPro" id="IPR011050">
    <property type="entry name" value="Pectin_lyase_fold/virulence"/>
</dbReference>
<sequence length="69" mass="7675">MEEKNNVKIYNSFISTGDDCMSIGNNSHNVDISNVTCSQICALAVLVQINLELVFRTSHSEGLNHQTLY</sequence>
<evidence type="ECO:0000256" key="3">
    <source>
        <dbReference type="ARBA" id="ARBA00022512"/>
    </source>
</evidence>
<dbReference type="OrthoDB" id="10345323at2759"/>
<name>A0A8J4QXT3_9ROSI</name>
<dbReference type="GO" id="GO:0005975">
    <property type="term" value="P:carbohydrate metabolic process"/>
    <property type="evidence" value="ECO:0007669"/>
    <property type="project" value="InterPro"/>
</dbReference>
<evidence type="ECO:0000256" key="4">
    <source>
        <dbReference type="ARBA" id="ARBA00022801"/>
    </source>
</evidence>
<comment type="similarity">
    <text evidence="2 6">Belongs to the glycosyl hydrolase 28 family.</text>
</comment>
<dbReference type="SUPFAM" id="SSF51126">
    <property type="entry name" value="Pectin lyase-like"/>
    <property type="match status" value="1"/>
</dbReference>
<reference evidence="7" key="1">
    <citation type="submission" date="2020-03" db="EMBL/GenBank/DDBJ databases">
        <title>Castanea mollissima Vanexum genome sequencing.</title>
        <authorList>
            <person name="Staton M."/>
        </authorList>
    </citation>
    <scope>NUCLEOTIDE SEQUENCE</scope>
    <source>
        <tissue evidence="7">Leaf</tissue>
    </source>
</reference>
<accession>A0A8J4QXT3</accession>
<evidence type="ECO:0000313" key="7">
    <source>
        <dbReference type="EMBL" id="KAF3954964.1"/>
    </source>
</evidence>
<dbReference type="InterPro" id="IPR000743">
    <property type="entry name" value="Glyco_hydro_28"/>
</dbReference>
<keyword evidence="3" id="KW-0964">Secreted</keyword>
<evidence type="ECO:0000256" key="1">
    <source>
        <dbReference type="ARBA" id="ARBA00004191"/>
    </source>
</evidence>
<dbReference type="EMBL" id="JRKL02003529">
    <property type="protein sequence ID" value="KAF3954964.1"/>
    <property type="molecule type" value="Genomic_DNA"/>
</dbReference>
<dbReference type="InterPro" id="IPR012334">
    <property type="entry name" value="Pectin_lyas_fold"/>
</dbReference>
<dbReference type="Pfam" id="PF00295">
    <property type="entry name" value="Glyco_hydro_28"/>
    <property type="match status" value="1"/>
</dbReference>
<dbReference type="Gene3D" id="2.160.20.10">
    <property type="entry name" value="Single-stranded right-handed beta-helix, Pectin lyase-like"/>
    <property type="match status" value="1"/>
</dbReference>
<keyword evidence="3" id="KW-0134">Cell wall</keyword>
<keyword evidence="4 6" id="KW-0378">Hydrolase</keyword>
<evidence type="ECO:0000256" key="6">
    <source>
        <dbReference type="RuleBase" id="RU361169"/>
    </source>
</evidence>
<evidence type="ECO:0000313" key="8">
    <source>
        <dbReference type="Proteomes" id="UP000737018"/>
    </source>
</evidence>
<organism evidence="7 8">
    <name type="scientific">Castanea mollissima</name>
    <name type="common">Chinese chestnut</name>
    <dbReference type="NCBI Taxonomy" id="60419"/>
    <lineage>
        <taxon>Eukaryota</taxon>
        <taxon>Viridiplantae</taxon>
        <taxon>Streptophyta</taxon>
        <taxon>Embryophyta</taxon>
        <taxon>Tracheophyta</taxon>
        <taxon>Spermatophyta</taxon>
        <taxon>Magnoliopsida</taxon>
        <taxon>eudicotyledons</taxon>
        <taxon>Gunneridae</taxon>
        <taxon>Pentapetalae</taxon>
        <taxon>rosids</taxon>
        <taxon>fabids</taxon>
        <taxon>Fagales</taxon>
        <taxon>Fagaceae</taxon>
        <taxon>Castanea</taxon>
    </lineage>
</organism>
<comment type="caution">
    <text evidence="7">The sequence shown here is derived from an EMBL/GenBank/DDBJ whole genome shotgun (WGS) entry which is preliminary data.</text>
</comment>
<protein>
    <submittedName>
        <fullName evidence="7">Uncharacterized protein</fullName>
    </submittedName>
</protein>